<dbReference type="Pfam" id="PF00582">
    <property type="entry name" value="Usp"/>
    <property type="match status" value="1"/>
</dbReference>
<organism evidence="3 4">
    <name type="scientific">Haloferax gibbonsii</name>
    <dbReference type="NCBI Taxonomy" id="35746"/>
    <lineage>
        <taxon>Archaea</taxon>
        <taxon>Methanobacteriati</taxon>
        <taxon>Methanobacteriota</taxon>
        <taxon>Stenosarchaea group</taxon>
        <taxon>Halobacteria</taxon>
        <taxon>Halobacteriales</taxon>
        <taxon>Haloferacaceae</taxon>
        <taxon>Haloferax</taxon>
    </lineage>
</organism>
<dbReference type="PATRIC" id="fig|35746.4.peg.1855"/>
<dbReference type="Proteomes" id="UP000066124">
    <property type="component" value="Chromosome"/>
</dbReference>
<comment type="similarity">
    <text evidence="1">Belongs to the universal stress protein A family.</text>
</comment>
<dbReference type="InterPro" id="IPR006015">
    <property type="entry name" value="Universal_stress_UspA"/>
</dbReference>
<dbReference type="InterPro" id="IPR006016">
    <property type="entry name" value="UspA"/>
</dbReference>
<dbReference type="PANTHER" id="PTHR46268:SF6">
    <property type="entry name" value="UNIVERSAL STRESS PROTEIN UP12"/>
    <property type="match status" value="1"/>
</dbReference>
<evidence type="ECO:0000313" key="4">
    <source>
        <dbReference type="Proteomes" id="UP000066124"/>
    </source>
</evidence>
<evidence type="ECO:0000313" key="3">
    <source>
        <dbReference type="EMBL" id="AKU07827.1"/>
    </source>
</evidence>
<dbReference type="SUPFAM" id="SSF52402">
    <property type="entry name" value="Adenine nucleotide alpha hydrolases-like"/>
    <property type="match status" value="1"/>
</dbReference>
<dbReference type="AlphaFoldDB" id="A0A0K1ITF5"/>
<sequence>MPPHCEPVGMFDTIVIATDGSASVRRGVRVAVDLAERFDASVHALYVVDAGDVETAPERLRDEMRDALTERGEEALAEVEAATDRDVTLAVREGRPAAEISNYAREVDADAVAMGTRGRHGENRFLIGSVAERVVRTCPVPVLTVRQLEEGTTDSLLSDEAA</sequence>
<dbReference type="PANTHER" id="PTHR46268">
    <property type="entry name" value="STRESS RESPONSE PROTEIN NHAX"/>
    <property type="match status" value="1"/>
</dbReference>
<dbReference type="Gene3D" id="3.40.50.620">
    <property type="entry name" value="HUPs"/>
    <property type="match status" value="1"/>
</dbReference>
<gene>
    <name evidence="3" type="ORF">ABY42_08750</name>
</gene>
<accession>A0A0K1ITF5</accession>
<evidence type="ECO:0000256" key="1">
    <source>
        <dbReference type="ARBA" id="ARBA00008791"/>
    </source>
</evidence>
<reference evidence="4" key="1">
    <citation type="journal article" date="2015" name="J. Biotechnol.">
        <title>Complete genome sequence of Haloferax gibbonsii strain ARA6, a potential producer of polyhydroxyalkanoates and halocins isolated from Araruama, Rio de Janeiro, Brasil.</title>
        <authorList>
            <person name="Pinto L.H."/>
            <person name="D'Alincourt Carvalho-Assef A.P."/>
            <person name="Vieira R.P."/>
            <person name="Clementino M.M."/>
            <person name="Albano R.M."/>
        </authorList>
    </citation>
    <scope>NUCLEOTIDE SEQUENCE [LARGE SCALE GENOMIC DNA]</scope>
    <source>
        <strain evidence="4">ARA6</strain>
    </source>
</reference>
<dbReference type="PRINTS" id="PR01438">
    <property type="entry name" value="UNVRSLSTRESS"/>
</dbReference>
<dbReference type="CDD" id="cd00293">
    <property type="entry name" value="USP-like"/>
    <property type="match status" value="1"/>
</dbReference>
<feature type="domain" description="UspA" evidence="2">
    <location>
        <begin position="10"/>
        <end position="146"/>
    </location>
</feature>
<dbReference type="KEGG" id="hgi:ABY42_08750"/>
<protein>
    <submittedName>
        <fullName evidence="3">Universal stress protein UspA</fullName>
    </submittedName>
</protein>
<dbReference type="EMBL" id="CP011947">
    <property type="protein sequence ID" value="AKU07827.1"/>
    <property type="molecule type" value="Genomic_DNA"/>
</dbReference>
<evidence type="ECO:0000259" key="2">
    <source>
        <dbReference type="Pfam" id="PF00582"/>
    </source>
</evidence>
<dbReference type="InterPro" id="IPR014729">
    <property type="entry name" value="Rossmann-like_a/b/a_fold"/>
</dbReference>
<proteinExistence type="inferred from homology"/>
<name>A0A0K1ITF5_HALGI</name>